<feature type="domain" description="Reverse transcriptase zinc-binding" evidence="1">
    <location>
        <begin position="236"/>
        <end position="317"/>
    </location>
</feature>
<dbReference type="EMBL" id="JBDFQZ010000010">
    <property type="protein sequence ID" value="KAK9682850.1"/>
    <property type="molecule type" value="Genomic_DNA"/>
</dbReference>
<dbReference type="PANTHER" id="PTHR33116:SF84">
    <property type="entry name" value="RNA-DIRECTED DNA POLYMERASE"/>
    <property type="match status" value="1"/>
</dbReference>
<dbReference type="Pfam" id="PF13966">
    <property type="entry name" value="zf-RVT"/>
    <property type="match status" value="1"/>
</dbReference>
<evidence type="ECO:0000313" key="2">
    <source>
        <dbReference type="EMBL" id="KAK9682850.1"/>
    </source>
</evidence>
<proteinExistence type="predicted"/>
<dbReference type="PANTHER" id="PTHR33116">
    <property type="entry name" value="REVERSE TRANSCRIPTASE ZINC-BINDING DOMAIN-CONTAINING PROTEIN-RELATED-RELATED"/>
    <property type="match status" value="1"/>
</dbReference>
<keyword evidence="3" id="KW-1185">Reference proteome</keyword>
<dbReference type="AlphaFoldDB" id="A0AAW1I174"/>
<organism evidence="2 3">
    <name type="scientific">Saponaria officinalis</name>
    <name type="common">Common soapwort</name>
    <name type="synonym">Lychnis saponaria</name>
    <dbReference type="NCBI Taxonomy" id="3572"/>
    <lineage>
        <taxon>Eukaryota</taxon>
        <taxon>Viridiplantae</taxon>
        <taxon>Streptophyta</taxon>
        <taxon>Embryophyta</taxon>
        <taxon>Tracheophyta</taxon>
        <taxon>Spermatophyta</taxon>
        <taxon>Magnoliopsida</taxon>
        <taxon>eudicotyledons</taxon>
        <taxon>Gunneridae</taxon>
        <taxon>Pentapetalae</taxon>
        <taxon>Caryophyllales</taxon>
        <taxon>Caryophyllaceae</taxon>
        <taxon>Caryophylleae</taxon>
        <taxon>Saponaria</taxon>
    </lineage>
</organism>
<name>A0AAW1I174_SAPOF</name>
<accession>A0AAW1I174</accession>
<evidence type="ECO:0000259" key="1">
    <source>
        <dbReference type="Pfam" id="PF13966"/>
    </source>
</evidence>
<dbReference type="Proteomes" id="UP001443914">
    <property type="component" value="Unassembled WGS sequence"/>
</dbReference>
<protein>
    <recommendedName>
        <fullName evidence="1">Reverse transcriptase zinc-binding domain-containing protein</fullName>
    </recommendedName>
</protein>
<comment type="caution">
    <text evidence="2">The sequence shown here is derived from an EMBL/GenBank/DDBJ whole genome shotgun (WGS) entry which is preliminary data.</text>
</comment>
<sequence>MGFETFSKASGLKMSPGKSNIYSNGVSDSLISRIEKEVGIQRGNVPFKYLGVTISPKRLSVADCAGLVDRVSLNLLSKSYKFTGCDTCNVSYAGRVIIIKSVLMSLHCYWARIFILPKTVLNKIEALCRSFLWHGSVASDGPALVSWEKVCRPRKHGGLGLVRLHQWNVASLGKYVWWIQKKADHLWVRWVHAIYLKKISWEQYVPGTGTSWGWRKICWVKHQLENVMGGYAGTGYSVKDMYSRLADEGSKIRWHPWVCTRLFIPKHRFIMWLFIQGRLFIQDRLSRMGIIHGNCCFLCGLEEESHTHLFFLCVYSRVCVQMVARWLGVQFPLNGTTDWWLRMRSTLMAKKQVIGLALASLFYRLWGVRNTARATPWSSRVTHMAKPWRCRVSHMARPWFSHVGHPPTRQGLRRVQSFPQISINFQTTKERKSKS</sequence>
<reference evidence="2" key="1">
    <citation type="submission" date="2024-03" db="EMBL/GenBank/DDBJ databases">
        <title>WGS assembly of Saponaria officinalis var. Norfolk2.</title>
        <authorList>
            <person name="Jenkins J."/>
            <person name="Shu S."/>
            <person name="Grimwood J."/>
            <person name="Barry K."/>
            <person name="Goodstein D."/>
            <person name="Schmutz J."/>
            <person name="Leebens-Mack J."/>
            <person name="Osbourn A."/>
        </authorList>
    </citation>
    <scope>NUCLEOTIDE SEQUENCE [LARGE SCALE GENOMIC DNA]</scope>
    <source>
        <strain evidence="2">JIC</strain>
    </source>
</reference>
<evidence type="ECO:0000313" key="3">
    <source>
        <dbReference type="Proteomes" id="UP001443914"/>
    </source>
</evidence>
<dbReference type="InterPro" id="IPR026960">
    <property type="entry name" value="RVT-Znf"/>
</dbReference>
<gene>
    <name evidence="2" type="ORF">RND81_10G101200</name>
</gene>